<protein>
    <submittedName>
        <fullName evidence="1">Acetyl-CoA synthetase-like protein</fullName>
    </submittedName>
</protein>
<evidence type="ECO:0000313" key="1">
    <source>
        <dbReference type="EMBL" id="KAI0033255.1"/>
    </source>
</evidence>
<accession>A0ACB8QNZ0</accession>
<sequence>MHSIPSPYDFSVERAFSSLEERASARTDLDSEEDAIAFYLHTSGSTGHPKLVPWKQRTIVAIILTVHTHRPHSIGETVYTNMSLSHAAGALLSWAYLLGLRGRFIFLAALQPPTAISVLKDLQNPSVERGELIFSPNILEDLCDGPHRETGIEASTLKHFKAVTVSGAPLRQDVGFLLSHSGIRLMSTMGMSETGSLSAFYPHVSRNPDDWQYFAWVDTYRIEMVPVSEDDVSLRELVVFPKSITPCVLNQHDPDCFSTNDLFQRHPDPAKHMLWKHVGRKDDLIVLSNGLKANARQLDSLLCASPLIEKVALFGRGRFQVGALISPVLGEDSSSQAYQDNVWSYVATSVNPVVPQYARFVRPLLLFASVEKPFLFTDKGTLRTQATLALYQGNIDTAYIAFLSGDADASTLPSPAFRAGDRNMVVRFLTDIVSTSIGRRIEEDTDVFLAGGDSMMAMRVTSALEAALRRSDIERHLSRNIVYKYPTISVLADMVLAMLESTADAGNGARKARSPPSVQASLATHRQAFLERIRAISDEKGDLGVCVDTGNEVVFAITGTTGSLGVFLVSQLLLDYAIRKVYLLYRKRPGSSARELHERAFTTKGADFAPLSTALATGRAIFVEVDIVQPSLGIDNGLYMQIASEITHIVHAAWAVNFNLSLKSFEPHLIGVQRIVDLALSAPKSVPPRILFLSSVAVMGGRPGVAACPVPECPLESTETYGSMGYGQSKFVAEKLLEAACEHVPRLSVAIVRSGQLSGSLNGRWARSEYVPIIMKASVQLGKVPDKLADARWLPLDIAAEALLKLATHSNFSPRRGHAAFYHLEAARTTSWPRIAAAICRFPSSIGRAEQCQLVLGEDWLAAVANGPDNVARRLLPFFETMFSRNVGPVSLETLKMREIIGELLDFVVNEELLERYVAYACE</sequence>
<keyword evidence="2" id="KW-1185">Reference proteome</keyword>
<reference evidence="1" key="1">
    <citation type="submission" date="2021-02" db="EMBL/GenBank/DDBJ databases">
        <authorList>
            <consortium name="DOE Joint Genome Institute"/>
            <person name="Ahrendt S."/>
            <person name="Looney B.P."/>
            <person name="Miyauchi S."/>
            <person name="Morin E."/>
            <person name="Drula E."/>
            <person name="Courty P.E."/>
            <person name="Chicoki N."/>
            <person name="Fauchery L."/>
            <person name="Kohler A."/>
            <person name="Kuo A."/>
            <person name="Labutti K."/>
            <person name="Pangilinan J."/>
            <person name="Lipzen A."/>
            <person name="Riley R."/>
            <person name="Andreopoulos W."/>
            <person name="He G."/>
            <person name="Johnson J."/>
            <person name="Barry K.W."/>
            <person name="Grigoriev I.V."/>
            <person name="Nagy L."/>
            <person name="Hibbett D."/>
            <person name="Henrissat B."/>
            <person name="Matheny P.B."/>
            <person name="Labbe J."/>
            <person name="Martin F."/>
        </authorList>
    </citation>
    <scope>NUCLEOTIDE SEQUENCE</scope>
    <source>
        <strain evidence="1">EC-137</strain>
    </source>
</reference>
<name>A0ACB8QNZ0_9AGAM</name>
<dbReference type="Proteomes" id="UP000814128">
    <property type="component" value="Unassembled WGS sequence"/>
</dbReference>
<evidence type="ECO:0000313" key="2">
    <source>
        <dbReference type="Proteomes" id="UP000814128"/>
    </source>
</evidence>
<proteinExistence type="predicted"/>
<dbReference type="EMBL" id="MU273524">
    <property type="protein sequence ID" value="KAI0033255.1"/>
    <property type="molecule type" value="Genomic_DNA"/>
</dbReference>
<reference evidence="1" key="2">
    <citation type="journal article" date="2022" name="New Phytol.">
        <title>Evolutionary transition to the ectomycorrhizal habit in the genomes of a hyperdiverse lineage of mushroom-forming fungi.</title>
        <authorList>
            <person name="Looney B."/>
            <person name="Miyauchi S."/>
            <person name="Morin E."/>
            <person name="Drula E."/>
            <person name="Courty P.E."/>
            <person name="Kohler A."/>
            <person name="Kuo A."/>
            <person name="LaButti K."/>
            <person name="Pangilinan J."/>
            <person name="Lipzen A."/>
            <person name="Riley R."/>
            <person name="Andreopoulos W."/>
            <person name="He G."/>
            <person name="Johnson J."/>
            <person name="Nolan M."/>
            <person name="Tritt A."/>
            <person name="Barry K.W."/>
            <person name="Grigoriev I.V."/>
            <person name="Nagy L.G."/>
            <person name="Hibbett D."/>
            <person name="Henrissat B."/>
            <person name="Matheny P.B."/>
            <person name="Labbe J."/>
            <person name="Martin F.M."/>
        </authorList>
    </citation>
    <scope>NUCLEOTIDE SEQUENCE</scope>
    <source>
        <strain evidence="1">EC-137</strain>
    </source>
</reference>
<comment type="caution">
    <text evidence="1">The sequence shown here is derived from an EMBL/GenBank/DDBJ whole genome shotgun (WGS) entry which is preliminary data.</text>
</comment>
<organism evidence="1 2">
    <name type="scientific">Vararia minispora EC-137</name>
    <dbReference type="NCBI Taxonomy" id="1314806"/>
    <lineage>
        <taxon>Eukaryota</taxon>
        <taxon>Fungi</taxon>
        <taxon>Dikarya</taxon>
        <taxon>Basidiomycota</taxon>
        <taxon>Agaricomycotina</taxon>
        <taxon>Agaricomycetes</taxon>
        <taxon>Russulales</taxon>
        <taxon>Lachnocladiaceae</taxon>
        <taxon>Vararia</taxon>
    </lineage>
</organism>
<gene>
    <name evidence="1" type="ORF">K488DRAFT_48096</name>
</gene>